<feature type="compositionally biased region" description="Polar residues" evidence="1">
    <location>
        <begin position="411"/>
        <end position="438"/>
    </location>
</feature>
<feature type="compositionally biased region" description="Low complexity" evidence="1">
    <location>
        <begin position="258"/>
        <end position="278"/>
    </location>
</feature>
<keyword evidence="2" id="KW-0732">Signal</keyword>
<evidence type="ECO:0000313" key="4">
    <source>
        <dbReference type="Proteomes" id="UP000737391"/>
    </source>
</evidence>
<feature type="compositionally biased region" description="Low complexity" evidence="1">
    <location>
        <begin position="358"/>
        <end position="376"/>
    </location>
</feature>
<proteinExistence type="predicted"/>
<feature type="chain" id="PRO_5040389654" description="LysM domain-containing protein" evidence="2">
    <location>
        <begin position="16"/>
        <end position="524"/>
    </location>
</feature>
<feature type="compositionally biased region" description="Low complexity" evidence="1">
    <location>
        <begin position="439"/>
        <end position="462"/>
    </location>
</feature>
<sequence>MKSVIVLSMVALAHARCDYPSGIGLWHPEAGQNFAVVMWDLGITEQELETLNPTTNINIIYPECSYNVTIGPSRSGTWTYGCPPSLRIEDTSDTAIVVPTAEAQETPESTSVADADGYHDQLTHTMYETVETGTRSGTVFADSSHPSFPSIPGDTQSADTPDQPFKEGKGTESRSEVHTATESISEVPGSAMSKSATTRSEDEEGSLMNTSKTQHSDVSATSAVGKSEDVHEVPSATSGDVQQETAPSYTTMDDEVTRTSTQSNASSTSSGAKSTTVSEEGGKPESVADPSSIPSSVSGATKSETAPPSGLSTTTTTIHTQTDGSHSIKTGSPSGTSFQEECTYSSKHLSSQESSGGADASLAPTSTTDTATSSITQPKEPARSTTSSGGTTMTEGTSTQTKSTDLDTASDETTSSLDTVLGKTTTGVIASTNTGSADQTGGQTTTLATETKTTLTTSPSKEASGPTTTANSYDEKETRLAMCFYDSDLPSIGQRDAEIVYPKVTTEITEEMEDGGILHAWNTL</sequence>
<evidence type="ECO:0000256" key="2">
    <source>
        <dbReference type="SAM" id="SignalP"/>
    </source>
</evidence>
<feature type="compositionally biased region" description="Polar residues" evidence="1">
    <location>
        <begin position="235"/>
        <end position="251"/>
    </location>
</feature>
<keyword evidence="4" id="KW-1185">Reference proteome</keyword>
<reference evidence="3" key="1">
    <citation type="submission" date="2020-01" db="EMBL/GenBank/DDBJ databases">
        <title>Identification and distribution of gene clusters putatively required for synthesis of sphingolipid metabolism inhibitors in phylogenetically diverse species of the filamentous fungus Fusarium.</title>
        <authorList>
            <person name="Kim H.-S."/>
            <person name="Busman M."/>
            <person name="Brown D.W."/>
            <person name="Divon H."/>
            <person name="Uhlig S."/>
            <person name="Proctor R.H."/>
        </authorList>
    </citation>
    <scope>NUCLEOTIDE SEQUENCE</scope>
    <source>
        <strain evidence="3">NRRL 31653</strain>
    </source>
</reference>
<feature type="compositionally biased region" description="Low complexity" evidence="1">
    <location>
        <begin position="313"/>
        <end position="322"/>
    </location>
</feature>
<feature type="compositionally biased region" description="Basic and acidic residues" evidence="1">
    <location>
        <begin position="164"/>
        <end position="179"/>
    </location>
</feature>
<evidence type="ECO:0000313" key="3">
    <source>
        <dbReference type="EMBL" id="KAF4502791.1"/>
    </source>
</evidence>
<dbReference type="Proteomes" id="UP000737391">
    <property type="component" value="Unassembled WGS sequence"/>
</dbReference>
<accession>A0A9P5EBI8</accession>
<gene>
    <name evidence="3" type="ORF">FAGAP_947</name>
</gene>
<feature type="compositionally biased region" description="Polar residues" evidence="1">
    <location>
        <begin position="323"/>
        <end position="355"/>
    </location>
</feature>
<organism evidence="3 4">
    <name type="scientific">Fusarium agapanthi</name>
    <dbReference type="NCBI Taxonomy" id="1803897"/>
    <lineage>
        <taxon>Eukaryota</taxon>
        <taxon>Fungi</taxon>
        <taxon>Dikarya</taxon>
        <taxon>Ascomycota</taxon>
        <taxon>Pezizomycotina</taxon>
        <taxon>Sordariomycetes</taxon>
        <taxon>Hypocreomycetidae</taxon>
        <taxon>Hypocreales</taxon>
        <taxon>Nectriaceae</taxon>
        <taxon>Fusarium</taxon>
        <taxon>Fusarium fujikuroi species complex</taxon>
    </lineage>
</organism>
<comment type="caution">
    <text evidence="3">The sequence shown here is derived from an EMBL/GenBank/DDBJ whole genome shotgun (WGS) entry which is preliminary data.</text>
</comment>
<feature type="compositionally biased region" description="Polar residues" evidence="1">
    <location>
        <begin position="207"/>
        <end position="224"/>
    </location>
</feature>
<name>A0A9P5EBI8_9HYPO</name>
<dbReference type="AlphaFoldDB" id="A0A9P5EBI8"/>
<feature type="region of interest" description="Disordered" evidence="1">
    <location>
        <begin position="137"/>
        <end position="476"/>
    </location>
</feature>
<dbReference type="OrthoDB" id="5099762at2759"/>
<dbReference type="EMBL" id="LUFC02000055">
    <property type="protein sequence ID" value="KAF4502791.1"/>
    <property type="molecule type" value="Genomic_DNA"/>
</dbReference>
<feature type="compositionally biased region" description="Low complexity" evidence="1">
    <location>
        <begin position="384"/>
        <end position="403"/>
    </location>
</feature>
<evidence type="ECO:0000256" key="1">
    <source>
        <dbReference type="SAM" id="MobiDB-lite"/>
    </source>
</evidence>
<evidence type="ECO:0008006" key="5">
    <source>
        <dbReference type="Google" id="ProtNLM"/>
    </source>
</evidence>
<protein>
    <recommendedName>
        <fullName evidence="5">LysM domain-containing protein</fullName>
    </recommendedName>
</protein>
<feature type="compositionally biased region" description="Polar residues" evidence="1">
    <location>
        <begin position="292"/>
        <end position="312"/>
    </location>
</feature>
<feature type="signal peptide" evidence="2">
    <location>
        <begin position="1"/>
        <end position="15"/>
    </location>
</feature>